<keyword evidence="2" id="KW-0812">Transmembrane</keyword>
<dbReference type="Proteomes" id="UP000292702">
    <property type="component" value="Unassembled WGS sequence"/>
</dbReference>
<keyword evidence="4" id="KW-1185">Reference proteome</keyword>
<keyword evidence="2" id="KW-1133">Transmembrane helix</keyword>
<dbReference type="OrthoDB" id="2804471at2759"/>
<protein>
    <submittedName>
        <fullName evidence="3">Uncharacterized protein</fullName>
    </submittedName>
</protein>
<evidence type="ECO:0000313" key="3">
    <source>
        <dbReference type="EMBL" id="TCD65311.1"/>
    </source>
</evidence>
<feature type="transmembrane region" description="Helical" evidence="2">
    <location>
        <begin position="52"/>
        <end position="75"/>
    </location>
</feature>
<evidence type="ECO:0000313" key="4">
    <source>
        <dbReference type="Proteomes" id="UP000292702"/>
    </source>
</evidence>
<evidence type="ECO:0000256" key="1">
    <source>
        <dbReference type="SAM" id="MobiDB-lite"/>
    </source>
</evidence>
<feature type="region of interest" description="Disordered" evidence="1">
    <location>
        <begin position="316"/>
        <end position="336"/>
    </location>
</feature>
<name>A0A4R0RBH4_9APHY</name>
<gene>
    <name evidence="3" type="ORF">EIP91_002797</name>
</gene>
<comment type="caution">
    <text evidence="3">The sequence shown here is derived from an EMBL/GenBank/DDBJ whole genome shotgun (WGS) entry which is preliminary data.</text>
</comment>
<feature type="transmembrane region" description="Helical" evidence="2">
    <location>
        <begin position="81"/>
        <end position="100"/>
    </location>
</feature>
<feature type="transmembrane region" description="Helical" evidence="2">
    <location>
        <begin position="187"/>
        <end position="209"/>
    </location>
</feature>
<reference evidence="3 4" key="1">
    <citation type="submission" date="2018-11" db="EMBL/GenBank/DDBJ databases">
        <title>Genome assembly of Steccherinum ochraceum LE-BIN_3174, the white-rot fungus of the Steccherinaceae family (The Residual Polyporoid clade, Polyporales, Basidiomycota).</title>
        <authorList>
            <person name="Fedorova T.V."/>
            <person name="Glazunova O.A."/>
            <person name="Landesman E.O."/>
            <person name="Moiseenko K.V."/>
            <person name="Psurtseva N.V."/>
            <person name="Savinova O.S."/>
            <person name="Shakhova N.V."/>
            <person name="Tyazhelova T.V."/>
            <person name="Vasina D.V."/>
        </authorList>
    </citation>
    <scope>NUCLEOTIDE SEQUENCE [LARGE SCALE GENOMIC DNA]</scope>
    <source>
        <strain evidence="3 4">LE-BIN_3174</strain>
    </source>
</reference>
<keyword evidence="2" id="KW-0472">Membrane</keyword>
<evidence type="ECO:0000256" key="2">
    <source>
        <dbReference type="SAM" id="Phobius"/>
    </source>
</evidence>
<accession>A0A4R0RBH4</accession>
<organism evidence="3 4">
    <name type="scientific">Steccherinum ochraceum</name>
    <dbReference type="NCBI Taxonomy" id="92696"/>
    <lineage>
        <taxon>Eukaryota</taxon>
        <taxon>Fungi</taxon>
        <taxon>Dikarya</taxon>
        <taxon>Basidiomycota</taxon>
        <taxon>Agaricomycotina</taxon>
        <taxon>Agaricomycetes</taxon>
        <taxon>Polyporales</taxon>
        <taxon>Steccherinaceae</taxon>
        <taxon>Steccherinum</taxon>
    </lineage>
</organism>
<dbReference type="EMBL" id="RWJN01000187">
    <property type="protein sequence ID" value="TCD65311.1"/>
    <property type="molecule type" value="Genomic_DNA"/>
</dbReference>
<proteinExistence type="predicted"/>
<dbReference type="AlphaFoldDB" id="A0A4R0RBH4"/>
<sequence>MSQAESQELRSRVHLEAQAEPRDCNIRSSEMGLGCGWGFKLADPYATLGKSIAVNVFVILGLFGSVAFSTLRIWAIWGHNWVPTLAVFLTSAVVPAINLYGYSTQTSFAIEGKSCFSNSPITQVQGYRRTSWVPLIVSHTARTAAITNDLLVLVLTWIQTADVWRECMRIKGFKPALTTLLLRDGSLYFGILLIMNIVTLILDSVQAALGGGSSFIEISDAVSANLLARFILDLRSVYDKGSHDAHSLSTVRFGGVDSLAGNMGAPLRTDESTWVSSTADDIANEQDHQYHEVVIPFRAGLGLDEEEIGLEDVPSSHEALESGPANGRITHFSLPA</sequence>